<sequence>MDTEAVLRQRKIMQGLAGNESMLLADLIRASGLGRVQFTPALRQLLNQKRLSVRVVSGQGSSISQRVDGHIGKKLFIVPFNGAPVVATEDAVDDGGEEMQQLKAENSALNQQIKELEQRCESFGRLYSEAELRQIVAYLQQ</sequence>
<dbReference type="EMBL" id="CAKLPX010000001">
    <property type="protein sequence ID" value="CAH0990170.1"/>
    <property type="molecule type" value="Genomic_DNA"/>
</dbReference>
<gene>
    <name evidence="2" type="ORF">SIN8267_00255</name>
</gene>
<feature type="coiled-coil region" evidence="1">
    <location>
        <begin position="92"/>
        <end position="133"/>
    </location>
</feature>
<reference evidence="2" key="1">
    <citation type="submission" date="2021-12" db="EMBL/GenBank/DDBJ databases">
        <authorList>
            <person name="Rodrigo-Torres L."/>
            <person name="Arahal R. D."/>
            <person name="Lucena T."/>
        </authorList>
    </citation>
    <scope>NUCLEOTIDE SEQUENCE</scope>
    <source>
        <strain evidence="2">CECT 8267</strain>
    </source>
</reference>
<dbReference type="Proteomes" id="UP000838100">
    <property type="component" value="Unassembled WGS sequence"/>
</dbReference>
<dbReference type="RefSeq" id="WP_237442859.1">
    <property type="nucleotide sequence ID" value="NZ_CAKLPX010000001.1"/>
</dbReference>
<accession>A0ABN8ECF5</accession>
<protein>
    <submittedName>
        <fullName evidence="2">Uncharacterized protein</fullName>
    </submittedName>
</protein>
<proteinExistence type="predicted"/>
<evidence type="ECO:0000313" key="3">
    <source>
        <dbReference type="Proteomes" id="UP000838100"/>
    </source>
</evidence>
<comment type="caution">
    <text evidence="2">The sequence shown here is derived from an EMBL/GenBank/DDBJ whole genome shotgun (WGS) entry which is preliminary data.</text>
</comment>
<evidence type="ECO:0000313" key="2">
    <source>
        <dbReference type="EMBL" id="CAH0990170.1"/>
    </source>
</evidence>
<organism evidence="2 3">
    <name type="scientific">Sinobacterium norvegicum</name>
    <dbReference type="NCBI Taxonomy" id="1641715"/>
    <lineage>
        <taxon>Bacteria</taxon>
        <taxon>Pseudomonadati</taxon>
        <taxon>Pseudomonadota</taxon>
        <taxon>Gammaproteobacteria</taxon>
        <taxon>Cellvibrionales</taxon>
        <taxon>Spongiibacteraceae</taxon>
        <taxon>Sinobacterium</taxon>
    </lineage>
</organism>
<keyword evidence="1" id="KW-0175">Coiled coil</keyword>
<keyword evidence="3" id="KW-1185">Reference proteome</keyword>
<name>A0ABN8ECF5_9GAMM</name>
<evidence type="ECO:0000256" key="1">
    <source>
        <dbReference type="SAM" id="Coils"/>
    </source>
</evidence>